<feature type="domain" description="Reverse transcriptase/retrotransposon-derived protein RNase H-like" evidence="1">
    <location>
        <begin position="52"/>
        <end position="132"/>
    </location>
</feature>
<evidence type="ECO:0000313" key="3">
    <source>
        <dbReference type="Proteomes" id="UP001234989"/>
    </source>
</evidence>
<accession>A0AAF0URY1</accession>
<keyword evidence="3" id="KW-1185">Reference proteome</keyword>
<proteinExistence type="predicted"/>
<reference evidence="2" key="1">
    <citation type="submission" date="2023-08" db="EMBL/GenBank/DDBJ databases">
        <title>A de novo genome assembly of Solanum verrucosum Schlechtendal, a Mexican diploid species geographically isolated from the other diploid A-genome species in potato relatives.</title>
        <authorList>
            <person name="Hosaka K."/>
        </authorList>
    </citation>
    <scope>NUCLEOTIDE SEQUENCE</scope>
    <source>
        <tissue evidence="2">Young leaves</tissue>
    </source>
</reference>
<dbReference type="Gene3D" id="3.30.70.270">
    <property type="match status" value="1"/>
</dbReference>
<dbReference type="AlphaFoldDB" id="A0AAF0URY1"/>
<dbReference type="Pfam" id="PF17919">
    <property type="entry name" value="RT_RNaseH_2"/>
    <property type="match status" value="1"/>
</dbReference>
<dbReference type="InterPro" id="IPR051320">
    <property type="entry name" value="Viral_Replic_Matur_Polypro"/>
</dbReference>
<protein>
    <recommendedName>
        <fullName evidence="1">Reverse transcriptase/retrotransposon-derived protein RNase H-like domain-containing protein</fullName>
    </recommendedName>
</protein>
<sequence>MHLINMVFKKYLDLFVIVFIDDILIYSLNEEEHATHLRVVLQTLNDFRLFAKFKLTTTPVLTLPDSLDGYMIYYDASRVSQGFVLMQRGKVIAYVSRKIKVHEKNYPTHDLELAVVVFALMIWRHYLYDVHVDLFTNHYLSESFSIIEILVYLIYSNQ</sequence>
<dbReference type="SUPFAM" id="SSF56672">
    <property type="entry name" value="DNA/RNA polymerases"/>
    <property type="match status" value="1"/>
</dbReference>
<dbReference type="InterPro" id="IPR041577">
    <property type="entry name" value="RT_RNaseH_2"/>
</dbReference>
<name>A0AAF0URY1_SOLVR</name>
<dbReference type="InterPro" id="IPR043128">
    <property type="entry name" value="Rev_trsase/Diguanyl_cyclase"/>
</dbReference>
<dbReference type="PANTHER" id="PTHR33064:SF37">
    <property type="entry name" value="RIBONUCLEASE H"/>
    <property type="match status" value="1"/>
</dbReference>
<dbReference type="PANTHER" id="PTHR33064">
    <property type="entry name" value="POL PROTEIN"/>
    <property type="match status" value="1"/>
</dbReference>
<evidence type="ECO:0000313" key="2">
    <source>
        <dbReference type="EMBL" id="WMV50331.1"/>
    </source>
</evidence>
<evidence type="ECO:0000259" key="1">
    <source>
        <dbReference type="Pfam" id="PF17919"/>
    </source>
</evidence>
<gene>
    <name evidence="2" type="ORF">MTR67_043716</name>
</gene>
<dbReference type="EMBL" id="CP133621">
    <property type="protein sequence ID" value="WMV50331.1"/>
    <property type="molecule type" value="Genomic_DNA"/>
</dbReference>
<dbReference type="Proteomes" id="UP001234989">
    <property type="component" value="Chromosome 10"/>
</dbReference>
<dbReference type="InterPro" id="IPR043502">
    <property type="entry name" value="DNA/RNA_pol_sf"/>
</dbReference>
<organism evidence="2 3">
    <name type="scientific">Solanum verrucosum</name>
    <dbReference type="NCBI Taxonomy" id="315347"/>
    <lineage>
        <taxon>Eukaryota</taxon>
        <taxon>Viridiplantae</taxon>
        <taxon>Streptophyta</taxon>
        <taxon>Embryophyta</taxon>
        <taxon>Tracheophyta</taxon>
        <taxon>Spermatophyta</taxon>
        <taxon>Magnoliopsida</taxon>
        <taxon>eudicotyledons</taxon>
        <taxon>Gunneridae</taxon>
        <taxon>Pentapetalae</taxon>
        <taxon>asterids</taxon>
        <taxon>lamiids</taxon>
        <taxon>Solanales</taxon>
        <taxon>Solanaceae</taxon>
        <taxon>Solanoideae</taxon>
        <taxon>Solaneae</taxon>
        <taxon>Solanum</taxon>
    </lineage>
</organism>